<dbReference type="SUPFAM" id="SSF54695">
    <property type="entry name" value="POZ domain"/>
    <property type="match status" value="1"/>
</dbReference>
<dbReference type="EMBL" id="AJVK01027394">
    <property type="status" value="NOT_ANNOTATED_CDS"/>
    <property type="molecule type" value="Genomic_DNA"/>
</dbReference>
<dbReference type="AlphaFoldDB" id="A0A1B0D8G4"/>
<name>A0A1B0D8G4_PHLPP</name>
<dbReference type="PANTHER" id="PTHR45774">
    <property type="entry name" value="BTB/POZ DOMAIN-CONTAINING"/>
    <property type="match status" value="1"/>
</dbReference>
<dbReference type="GO" id="GO:0022008">
    <property type="term" value="P:neurogenesis"/>
    <property type="evidence" value="ECO:0007669"/>
    <property type="project" value="TreeGrafter"/>
</dbReference>
<dbReference type="VEuPathDB" id="VectorBase:PPAI003837"/>
<keyword evidence="2" id="KW-1185">Reference proteome</keyword>
<dbReference type="InterPro" id="IPR011333">
    <property type="entry name" value="SKP1/BTB/POZ_sf"/>
</dbReference>
<dbReference type="PANTHER" id="PTHR45774:SF3">
    <property type="entry name" value="BTB (POZ) DOMAIN-CONTAINING 2B-RELATED"/>
    <property type="match status" value="1"/>
</dbReference>
<sequence length="294" mass="33435">MKGQHLLESGVSADCHFLLCASPHRKVITGHKLILAKASPVFEAIFFEGFAEKSDSIPICDVQPETFKTLLKYIYMDAIKINTKYMLPYLVEQCTNFIWTDLKPNNVCRAYEFARLFEEHRLMISCMEMICTRTMEVIKDTSFEKVEVSTIHMILDQEFLNVDSELSIYFALIQYSEKHPAQRESYESTATLESSVRRLADVRTFDIRGALKKIRFLTLTPQQFAEGPGTSTFITQTEAFAILMNISSPNSVCPMPEGFSTSRILRSHNVTVGSPSLQNGSEFLNRIIPVNNLM</sequence>
<dbReference type="GO" id="GO:0005829">
    <property type="term" value="C:cytosol"/>
    <property type="evidence" value="ECO:0007669"/>
    <property type="project" value="TreeGrafter"/>
</dbReference>
<accession>A0A1B0D8G4</accession>
<dbReference type="EnsemblMetazoa" id="PPAI003837-RA">
    <property type="protein sequence ID" value="PPAI003837-PA"/>
    <property type="gene ID" value="PPAI003837"/>
</dbReference>
<reference evidence="1" key="1">
    <citation type="submission" date="2022-08" db="UniProtKB">
        <authorList>
            <consortium name="EnsemblMetazoa"/>
        </authorList>
    </citation>
    <scope>IDENTIFICATION</scope>
    <source>
        <strain evidence="1">Israel</strain>
    </source>
</reference>
<dbReference type="InterPro" id="IPR011705">
    <property type="entry name" value="BACK"/>
</dbReference>
<dbReference type="Pfam" id="PF07707">
    <property type="entry name" value="BACK"/>
    <property type="match status" value="1"/>
</dbReference>
<dbReference type="PROSITE" id="PS50097">
    <property type="entry name" value="BTB"/>
    <property type="match status" value="1"/>
</dbReference>
<dbReference type="InterPro" id="IPR000210">
    <property type="entry name" value="BTB/POZ_dom"/>
</dbReference>
<dbReference type="VEuPathDB" id="VectorBase:PPAPM1_009569"/>
<dbReference type="GO" id="GO:0000932">
    <property type="term" value="C:P-body"/>
    <property type="evidence" value="ECO:0007669"/>
    <property type="project" value="TreeGrafter"/>
</dbReference>
<dbReference type="SMART" id="SM00875">
    <property type="entry name" value="BACK"/>
    <property type="match status" value="1"/>
</dbReference>
<evidence type="ECO:0000313" key="2">
    <source>
        <dbReference type="Proteomes" id="UP000092462"/>
    </source>
</evidence>
<dbReference type="SMART" id="SM00225">
    <property type="entry name" value="BTB"/>
    <property type="match status" value="1"/>
</dbReference>
<dbReference type="Proteomes" id="UP000092462">
    <property type="component" value="Unassembled WGS sequence"/>
</dbReference>
<dbReference type="Gene3D" id="1.25.40.420">
    <property type="match status" value="1"/>
</dbReference>
<evidence type="ECO:0000313" key="1">
    <source>
        <dbReference type="EnsemblMetazoa" id="PPAI003837-PA"/>
    </source>
</evidence>
<proteinExistence type="predicted"/>
<dbReference type="Pfam" id="PF00651">
    <property type="entry name" value="BTB"/>
    <property type="match status" value="1"/>
</dbReference>
<dbReference type="Gene3D" id="3.30.710.10">
    <property type="entry name" value="Potassium Channel Kv1.1, Chain A"/>
    <property type="match status" value="1"/>
</dbReference>
<organism evidence="1 2">
    <name type="scientific">Phlebotomus papatasi</name>
    <name type="common">Sandfly</name>
    <dbReference type="NCBI Taxonomy" id="29031"/>
    <lineage>
        <taxon>Eukaryota</taxon>
        <taxon>Metazoa</taxon>
        <taxon>Ecdysozoa</taxon>
        <taxon>Arthropoda</taxon>
        <taxon>Hexapoda</taxon>
        <taxon>Insecta</taxon>
        <taxon>Pterygota</taxon>
        <taxon>Neoptera</taxon>
        <taxon>Endopterygota</taxon>
        <taxon>Diptera</taxon>
        <taxon>Nematocera</taxon>
        <taxon>Psychodoidea</taxon>
        <taxon>Psychodidae</taxon>
        <taxon>Phlebotomus</taxon>
        <taxon>Phlebotomus</taxon>
    </lineage>
</organism>
<protein>
    <submittedName>
        <fullName evidence="1">Uncharacterized protein</fullName>
    </submittedName>
</protein>